<feature type="transmembrane region" description="Helical" evidence="13">
    <location>
        <begin position="79"/>
        <end position="95"/>
    </location>
</feature>
<evidence type="ECO:0000256" key="3">
    <source>
        <dbReference type="ARBA" id="ARBA00022630"/>
    </source>
</evidence>
<dbReference type="InterPro" id="IPR013130">
    <property type="entry name" value="Fe3_Rdtase_TM_dom"/>
</dbReference>
<evidence type="ECO:0000256" key="11">
    <source>
        <dbReference type="ARBA" id="ARBA00023014"/>
    </source>
</evidence>
<dbReference type="Pfam" id="PF01794">
    <property type="entry name" value="Ferric_reduct"/>
    <property type="match status" value="1"/>
</dbReference>
<dbReference type="Pfam" id="PF08022">
    <property type="entry name" value="FAD_binding_8"/>
    <property type="match status" value="1"/>
</dbReference>
<dbReference type="GO" id="GO:0016020">
    <property type="term" value="C:membrane"/>
    <property type="evidence" value="ECO:0007669"/>
    <property type="project" value="UniProtKB-SubCell"/>
</dbReference>
<comment type="caution">
    <text evidence="15">The sequence shown here is derived from an EMBL/GenBank/DDBJ whole genome shotgun (WGS) entry which is preliminary data.</text>
</comment>
<dbReference type="InterPro" id="IPR017938">
    <property type="entry name" value="Riboflavin_synthase-like_b-brl"/>
</dbReference>
<evidence type="ECO:0000256" key="1">
    <source>
        <dbReference type="ARBA" id="ARBA00001974"/>
    </source>
</evidence>
<organism evidence="15 16">
    <name type="scientific">Candidatus Accumulibacter phosphatis</name>
    <dbReference type="NCBI Taxonomy" id="327160"/>
    <lineage>
        <taxon>Bacteria</taxon>
        <taxon>Pseudomonadati</taxon>
        <taxon>Pseudomonadota</taxon>
        <taxon>Betaproteobacteria</taxon>
        <taxon>Candidatus Accumulibacter</taxon>
    </lineage>
</organism>
<evidence type="ECO:0000256" key="10">
    <source>
        <dbReference type="ARBA" id="ARBA00023004"/>
    </source>
</evidence>
<keyword evidence="8 13" id="KW-1133">Transmembrane helix</keyword>
<dbReference type="Proteomes" id="UP000342300">
    <property type="component" value="Unassembled WGS sequence"/>
</dbReference>
<dbReference type="GO" id="GO:0050660">
    <property type="term" value="F:flavin adenine dinucleotide binding"/>
    <property type="evidence" value="ECO:0007669"/>
    <property type="project" value="TreeGrafter"/>
</dbReference>
<sequence>MKTALTLIITLITLAWGWDALVAGMPSGGAALWVLRQEALYFSGLLAIALLSVAMFLATRPTWLEAPLGGMDRVYRTHKWAAILACVFAALHWLTEMSSDILKAIIGREGRVPKENFGGFIEVLRDLAKDFGEWAIYALLAMLAISLWRHFPYRGWRFLHRAMPVLYLMLAFHALLLAPTGYWTQPVGVLLAVLIAGGVYGSVLSLSGRIGRSRQVRGSVVALDHPAADVLAVRCRLDAGWPGHRPGQFAFVSFDDSEGQHPFTIASADHGDGEISFQIKALGDYTRQLARRLAVGQPVRIEGPYGRFDIARQQRGAQQIWVAGGIGVTPFLAWLEAQQAGPADAPAADLHYCTR</sequence>
<keyword evidence="4 13" id="KW-0812">Transmembrane</keyword>
<dbReference type="AlphaFoldDB" id="A0A6A7RQD3"/>
<keyword evidence="12 13" id="KW-0472">Membrane</keyword>
<evidence type="ECO:0000256" key="4">
    <source>
        <dbReference type="ARBA" id="ARBA00022692"/>
    </source>
</evidence>
<protein>
    <submittedName>
        <fullName evidence="15">Ferric reductase</fullName>
    </submittedName>
</protein>
<feature type="non-terminal residue" evidence="15">
    <location>
        <position position="355"/>
    </location>
</feature>
<keyword evidence="7" id="KW-0274">FAD</keyword>
<evidence type="ECO:0000256" key="7">
    <source>
        <dbReference type="ARBA" id="ARBA00022827"/>
    </source>
</evidence>
<dbReference type="SUPFAM" id="SSF52343">
    <property type="entry name" value="Ferredoxin reductase-like, C-terminal NADP-linked domain"/>
    <property type="match status" value="1"/>
</dbReference>
<dbReference type="EMBL" id="PDHS01000084">
    <property type="protein sequence ID" value="MQM29764.1"/>
    <property type="molecule type" value="Genomic_DNA"/>
</dbReference>
<keyword evidence="5" id="KW-0001">2Fe-2S</keyword>
<dbReference type="InterPro" id="IPR013112">
    <property type="entry name" value="FAD-bd_8"/>
</dbReference>
<accession>A0A6A7RQD3</accession>
<comment type="cofactor">
    <cofactor evidence="1">
        <name>FAD</name>
        <dbReference type="ChEBI" id="CHEBI:57692"/>
    </cofactor>
</comment>
<dbReference type="PANTHER" id="PTHR47354:SF8">
    <property type="entry name" value="1,2-PHENYLACETYL-COA EPOXIDASE, SUBUNIT E"/>
    <property type="match status" value="1"/>
</dbReference>
<dbReference type="GO" id="GO:0016491">
    <property type="term" value="F:oxidoreductase activity"/>
    <property type="evidence" value="ECO:0007669"/>
    <property type="project" value="UniProtKB-KW"/>
</dbReference>
<evidence type="ECO:0000313" key="15">
    <source>
        <dbReference type="EMBL" id="MQM29764.1"/>
    </source>
</evidence>
<dbReference type="InterPro" id="IPR017927">
    <property type="entry name" value="FAD-bd_FR_type"/>
</dbReference>
<gene>
    <name evidence="15" type="ORF">CRU78_04115</name>
</gene>
<evidence type="ECO:0000259" key="14">
    <source>
        <dbReference type="PROSITE" id="PS51384"/>
    </source>
</evidence>
<keyword evidence="10" id="KW-0408">Iron</keyword>
<reference evidence="15 16" key="1">
    <citation type="submission" date="2017-09" db="EMBL/GenBank/DDBJ databases">
        <title>Metagenomic Analysis Reveals Denitrifying Candidatus Accumulibacter and Flanking Population as a Source of N2O.</title>
        <authorList>
            <person name="Gao H."/>
            <person name="Mao Y."/>
            <person name="Zhao X."/>
            <person name="Liu W.-T."/>
            <person name="Zhang T."/>
            <person name="Wells G."/>
        </authorList>
    </citation>
    <scope>NUCLEOTIDE SEQUENCE [LARGE SCALE GENOMIC DNA]</scope>
    <source>
        <strain evidence="15">CANDO_2_IC</strain>
    </source>
</reference>
<dbReference type="PROSITE" id="PS51384">
    <property type="entry name" value="FAD_FR"/>
    <property type="match status" value="1"/>
</dbReference>
<dbReference type="PANTHER" id="PTHR47354">
    <property type="entry name" value="NADH OXIDOREDUCTASE HCR"/>
    <property type="match status" value="1"/>
</dbReference>
<keyword evidence="3" id="KW-0285">Flavoprotein</keyword>
<evidence type="ECO:0000313" key="16">
    <source>
        <dbReference type="Proteomes" id="UP000342300"/>
    </source>
</evidence>
<feature type="transmembrane region" description="Helical" evidence="13">
    <location>
        <begin position="134"/>
        <end position="151"/>
    </location>
</feature>
<evidence type="ECO:0000256" key="12">
    <source>
        <dbReference type="ARBA" id="ARBA00023136"/>
    </source>
</evidence>
<dbReference type="GO" id="GO:0051537">
    <property type="term" value="F:2 iron, 2 sulfur cluster binding"/>
    <property type="evidence" value="ECO:0007669"/>
    <property type="project" value="UniProtKB-KW"/>
</dbReference>
<feature type="transmembrane region" description="Helical" evidence="13">
    <location>
        <begin position="40"/>
        <end position="58"/>
    </location>
</feature>
<keyword evidence="11" id="KW-0411">Iron-sulfur</keyword>
<dbReference type="InterPro" id="IPR050415">
    <property type="entry name" value="MRET"/>
</dbReference>
<comment type="subcellular location">
    <subcellularLocation>
        <location evidence="2">Membrane</location>
        <topology evidence="2">Multi-pass membrane protein</topology>
    </subcellularLocation>
</comment>
<evidence type="ECO:0000256" key="5">
    <source>
        <dbReference type="ARBA" id="ARBA00022714"/>
    </source>
</evidence>
<dbReference type="GO" id="GO:0046872">
    <property type="term" value="F:metal ion binding"/>
    <property type="evidence" value="ECO:0007669"/>
    <property type="project" value="UniProtKB-KW"/>
</dbReference>
<keyword evidence="9" id="KW-0560">Oxidoreductase</keyword>
<keyword evidence="6" id="KW-0479">Metal-binding</keyword>
<name>A0A6A7RQD3_9PROT</name>
<feature type="transmembrane region" description="Helical" evidence="13">
    <location>
        <begin position="189"/>
        <end position="207"/>
    </location>
</feature>
<evidence type="ECO:0000256" key="9">
    <source>
        <dbReference type="ARBA" id="ARBA00023002"/>
    </source>
</evidence>
<evidence type="ECO:0000256" key="2">
    <source>
        <dbReference type="ARBA" id="ARBA00004141"/>
    </source>
</evidence>
<evidence type="ECO:0000256" key="8">
    <source>
        <dbReference type="ARBA" id="ARBA00022989"/>
    </source>
</evidence>
<dbReference type="Gene3D" id="2.40.30.10">
    <property type="entry name" value="Translation factors"/>
    <property type="match status" value="1"/>
</dbReference>
<proteinExistence type="predicted"/>
<dbReference type="InterPro" id="IPR039261">
    <property type="entry name" value="FNR_nucleotide-bd"/>
</dbReference>
<dbReference type="SUPFAM" id="SSF63380">
    <property type="entry name" value="Riboflavin synthase domain-like"/>
    <property type="match status" value="1"/>
</dbReference>
<feature type="transmembrane region" description="Helical" evidence="13">
    <location>
        <begin position="163"/>
        <end position="183"/>
    </location>
</feature>
<evidence type="ECO:0000256" key="6">
    <source>
        <dbReference type="ARBA" id="ARBA00022723"/>
    </source>
</evidence>
<evidence type="ECO:0000256" key="13">
    <source>
        <dbReference type="SAM" id="Phobius"/>
    </source>
</evidence>
<feature type="domain" description="FAD-binding FR-type" evidence="14">
    <location>
        <begin position="213"/>
        <end position="311"/>
    </location>
</feature>